<dbReference type="EMBL" id="CAADFT010000054">
    <property type="protein sequence ID" value="VFK45765.1"/>
    <property type="molecule type" value="Genomic_DNA"/>
</dbReference>
<organism evidence="4">
    <name type="scientific">Candidatus Kentrum sp. TC</name>
    <dbReference type="NCBI Taxonomy" id="2126339"/>
    <lineage>
        <taxon>Bacteria</taxon>
        <taxon>Pseudomonadati</taxon>
        <taxon>Pseudomonadota</taxon>
        <taxon>Gammaproteobacteria</taxon>
        <taxon>Candidatus Kentrum</taxon>
    </lineage>
</organism>
<protein>
    <submittedName>
        <fullName evidence="4">Phage tail tape measure protein, TP901 family, core region</fullName>
    </submittedName>
</protein>
<evidence type="ECO:0000259" key="3">
    <source>
        <dbReference type="Pfam" id="PF10145"/>
    </source>
</evidence>
<dbReference type="PANTHER" id="PTHR37813:SF1">
    <property type="entry name" value="FELS-2 PROPHAGE PROTEIN"/>
    <property type="match status" value="1"/>
</dbReference>
<evidence type="ECO:0000256" key="1">
    <source>
        <dbReference type="ARBA" id="ARBA00022612"/>
    </source>
</evidence>
<evidence type="ECO:0000256" key="2">
    <source>
        <dbReference type="SAM" id="Phobius"/>
    </source>
</evidence>
<proteinExistence type="predicted"/>
<dbReference type="Pfam" id="PF10145">
    <property type="entry name" value="PhageMin_Tail"/>
    <property type="match status" value="1"/>
</dbReference>
<dbReference type="PANTHER" id="PTHR37813">
    <property type="entry name" value="FELS-2 PROPHAGE PROTEIN"/>
    <property type="match status" value="1"/>
</dbReference>
<evidence type="ECO:0000313" key="4">
    <source>
        <dbReference type="EMBL" id="VFK45765.1"/>
    </source>
</evidence>
<keyword evidence="2" id="KW-1133">Transmembrane helix</keyword>
<keyword evidence="2" id="KW-0472">Membrane</keyword>
<name>A0A450YW86_9GAMM</name>
<dbReference type="NCBIfam" id="TIGR01760">
    <property type="entry name" value="tape_meas_TP901"/>
    <property type="match status" value="1"/>
</dbReference>
<feature type="transmembrane region" description="Helical" evidence="2">
    <location>
        <begin position="409"/>
        <end position="431"/>
    </location>
</feature>
<accession>A0A450YW86</accession>
<feature type="transmembrane region" description="Helical" evidence="2">
    <location>
        <begin position="478"/>
        <end position="503"/>
    </location>
</feature>
<reference evidence="4" key="1">
    <citation type="submission" date="2019-02" db="EMBL/GenBank/DDBJ databases">
        <authorList>
            <person name="Gruber-Vodicka R. H."/>
            <person name="Seah K. B. B."/>
        </authorList>
    </citation>
    <scope>NUCLEOTIDE SEQUENCE</scope>
    <source>
        <strain evidence="4">BECK_BZ125</strain>
    </source>
</reference>
<gene>
    <name evidence="4" type="ORF">BECKTC1821E_GA0114239_10549</name>
</gene>
<keyword evidence="1" id="KW-1188">Viral release from host cell</keyword>
<dbReference type="AlphaFoldDB" id="A0A450YW86"/>
<feature type="domain" description="Phage tail tape measure protein" evidence="3">
    <location>
        <begin position="102"/>
        <end position="316"/>
    </location>
</feature>
<sequence>MLGSMMNIGLLLTARDRMSSVVMSAADQSLTAIGRVGDGFSRLSDRAERFGVGAMRAGLEAAGAATGVLYSYARLEDASVGLRSALLTNTGDVGEEFAGIEKRAISLGNILPGTTADFLGAATALKEQGVGLKTILTGGLDAASYLSVVLRLPADAAAEMTAKLRESYGLADDELTKMADLAQRAKFAFGMTPEDIKIAAGYSGATQNILGLTGLANARKLLALQGLGAGVSLEGSSWGTNFAMLLTRTAETSGRLAKNSKQMRALNAQLGEAGIHLSFFDDEGAFLGLDHMVAQLEKTNVLSQSAQLDVFKQLFGVEAGRAAAIIAKKGVAGYQDAIEKMEKQASLQQRIDLSLTTLGNTWEALTGTATNAVAAMGKPLAAFVKPYISRMNAFVGGPLMNFIEGHERLTGGLGVSLLAFGLLALSLGALGMVASNAFAAMAMGARALSAASSAARFSIRWLGAQRRAVMASTMAFRILNTTMLLNPIIFIGTAFALAALLVYKYWKPISAFFGGMWRGLREGIAPLMPVLQRLVAVFGAVFSPLLSLIRPVAGWFSRLFAQVSDTGGAAASMGEAFGRAIAGFLVSIGEFVSSILSLPGRLYDAGVEMVKGLVGGITSMGGAAVDAVKGIGRDMMSGFKGLLGIESPSRVFLGFGDNIALGAAIGVEEGLPRMRRAMLEMAAMTDIEGAVPARRKVPLARGGAGQSSTATAGDRVVIHFSPVIHARGADPASVKSAVADSFPEFERNMRRYIAEKGRIALR</sequence>
<keyword evidence="2" id="KW-0812">Transmembrane</keyword>
<dbReference type="InterPro" id="IPR010090">
    <property type="entry name" value="Phage_tape_meas"/>
</dbReference>